<gene>
    <name evidence="15" type="ORF">Bfra_002236</name>
</gene>
<dbReference type="GO" id="GO:0005524">
    <property type="term" value="F:ATP binding"/>
    <property type="evidence" value="ECO:0007669"/>
    <property type="project" value="UniProtKB-KW"/>
</dbReference>
<dbReference type="InterPro" id="IPR002110">
    <property type="entry name" value="Ankyrin_rpt"/>
</dbReference>
<evidence type="ECO:0000256" key="10">
    <source>
        <dbReference type="ARBA" id="ARBA00031729"/>
    </source>
</evidence>
<evidence type="ECO:0000256" key="12">
    <source>
        <dbReference type="PROSITE-ProRule" id="PRU00023"/>
    </source>
</evidence>
<dbReference type="Proteomes" id="UP000531561">
    <property type="component" value="Unassembled WGS sequence"/>
</dbReference>
<dbReference type="InterPro" id="IPR016135">
    <property type="entry name" value="UBQ-conjugating_enzyme/RWD"/>
</dbReference>
<dbReference type="Pfam" id="PF22939">
    <property type="entry name" value="WHD_GPIID"/>
    <property type="match status" value="1"/>
</dbReference>
<evidence type="ECO:0000256" key="9">
    <source>
        <dbReference type="ARBA" id="ARBA00030012"/>
    </source>
</evidence>
<evidence type="ECO:0000256" key="5">
    <source>
        <dbReference type="ARBA" id="ARBA00022741"/>
    </source>
</evidence>
<dbReference type="EC" id="2.3.2.23" evidence="2"/>
<dbReference type="Pfam" id="PF12796">
    <property type="entry name" value="Ank_2"/>
    <property type="match status" value="2"/>
</dbReference>
<dbReference type="PANTHER" id="PTHR10039:SF15">
    <property type="entry name" value="NACHT DOMAIN-CONTAINING PROTEIN"/>
    <property type="match status" value="1"/>
</dbReference>
<dbReference type="InterPro" id="IPR023313">
    <property type="entry name" value="UBQ-conjugating_AS"/>
</dbReference>
<evidence type="ECO:0000256" key="13">
    <source>
        <dbReference type="PROSITE-ProRule" id="PRU10133"/>
    </source>
</evidence>
<dbReference type="OrthoDB" id="195446at2759"/>
<evidence type="ECO:0000256" key="2">
    <source>
        <dbReference type="ARBA" id="ARBA00012486"/>
    </source>
</evidence>
<dbReference type="SMART" id="SM00212">
    <property type="entry name" value="UBCc"/>
    <property type="match status" value="1"/>
</dbReference>
<feature type="active site" description="Glycyl thioester intermediate" evidence="13">
    <location>
        <position position="90"/>
    </location>
</feature>
<feature type="repeat" description="ANK" evidence="12">
    <location>
        <begin position="889"/>
        <end position="913"/>
    </location>
</feature>
<dbReference type="InterPro" id="IPR056884">
    <property type="entry name" value="NPHP3-like_N"/>
</dbReference>
<keyword evidence="6" id="KW-0833">Ubl conjugation pathway</keyword>
<keyword evidence="5" id="KW-0547">Nucleotide-binding</keyword>
<keyword evidence="12" id="KW-0040">ANK repeat</keyword>
<dbReference type="PROSITE" id="PS50297">
    <property type="entry name" value="ANK_REP_REGION"/>
    <property type="match status" value="4"/>
</dbReference>
<dbReference type="InterPro" id="IPR000608">
    <property type="entry name" value="UBC"/>
</dbReference>
<evidence type="ECO:0000313" key="16">
    <source>
        <dbReference type="Proteomes" id="UP000531561"/>
    </source>
</evidence>
<evidence type="ECO:0000256" key="3">
    <source>
        <dbReference type="ARBA" id="ARBA00022679"/>
    </source>
</evidence>
<keyword evidence="4" id="KW-0677">Repeat</keyword>
<dbReference type="GO" id="GO:0036503">
    <property type="term" value="P:ERAD pathway"/>
    <property type="evidence" value="ECO:0007669"/>
    <property type="project" value="UniProtKB-ARBA"/>
</dbReference>
<comment type="catalytic activity">
    <reaction evidence="1">
        <text>S-ubiquitinyl-[E1 ubiquitin-activating enzyme]-L-cysteine + [E2 ubiquitin-conjugating enzyme]-L-cysteine = [E1 ubiquitin-activating enzyme]-L-cysteine + S-ubiquitinyl-[E2 ubiquitin-conjugating enzyme]-L-cysteine.</text>
        <dbReference type="EC" id="2.3.2.23"/>
    </reaction>
</comment>
<evidence type="ECO:0000256" key="6">
    <source>
        <dbReference type="ARBA" id="ARBA00022786"/>
    </source>
</evidence>
<dbReference type="InterPro" id="IPR054471">
    <property type="entry name" value="GPIID_WHD"/>
</dbReference>
<sequence length="1145" mass="130198">MASATAQRRLLQEYRALTNNPPDGITAGPVTEDDLLCWEALIEGPEGTPFEGGVFAAELQFPKDYPLSPPSMRFLGEVWHPNVYPSGLVCISILHPAGDDPNHYEHASERWSPIQSVEKILISVMSMLAEPNDESPANVEAAKQWRENRAEYEQKEYKAQSESKENLETNQEWLSKILEEEAQELFCDVLAVIKLAKKIRKDFADAPSQFKDISLEVRSLSIVLQDIEDELSLPDLNAKQKSELSEIIVGCRDVLEKLQRSLSTYGEFKSDSRGVGYKAKRIWKRFQWEPDDIKELRSRVTTNVTFLNAFRGKYTNETLHEIKNSADQFHERQDDRELNKESLAMLNWLTPINHASQQHDCIIQRQADTGRWLLDSPVFIEWVNSDKQKLFCPGIPGAGKTILTSIVVEELINRFRNDKGIGIAYFYCNFRRQHNQKIDDLLLSLLKQLSGYQPSLPGAVKDMFDLHSPRQNRPSTKEISSALKSVIDSYSKVFIVVDALDECQMADGCRMEFLSEVFHLHETCQLSLFATSRHIPNIEERFDSSMQLEIRASNKDVERYLDGRISQLPGYVRKSMDLQNEVKTAIIKAVEGMFLLARLNFDSLKAKKSPKVLRKALKNLPTGSDAYDHAYKDAMERIEGQLDDEKELAKQVLSWITCAKRPLTTAELQEAIAVEINESKLDETNFSEISTMISVCAGLVVVDDKSKIIRLVHYTTQEYFERTRDRWFPDAETFITTICVTYLSFETFNTGFCLTYRDLVKRVQSNKLFTYAARFWGLHAGKSLMLEKTLKQALLKFLENQTKVDASWQLITFYSLRELNADQGSSPVFSCFLFGRYLIRGLTGMHMTALFGLETVIQLLLYSGKLEVDSRDSLSQEWHVSPDPNIVNQGRTPLSYAAQNGNEKVLKLLIDTGKVEINSRDQFDKTPFLYAVENGHKKVVKLLLDTGKADVNPKDFKGWTSFRQAAASGNEDVVKLLLDTGKVEIDTIDKFHQTPLLGAVRNGHESIVKLLLSTGAVNINQSNYEHLTAISISIQLLSMMMIVAAGIESWKVYINCLDFSGMQIFWFQLANYTTRACGVWWNDERMLKLLITRYADVKIDLHPATEEVIGKRWPAVLEGSGGNWNEQLESAICEFMALKSSMGMQ</sequence>
<evidence type="ECO:0000256" key="11">
    <source>
        <dbReference type="ARBA" id="ARBA00077195"/>
    </source>
</evidence>
<dbReference type="InterPro" id="IPR027417">
    <property type="entry name" value="P-loop_NTPase"/>
</dbReference>
<keyword evidence="16" id="KW-1185">Reference proteome</keyword>
<comment type="caution">
    <text evidence="15">The sequence shown here is derived from an EMBL/GenBank/DDBJ whole genome shotgun (WGS) entry which is preliminary data.</text>
</comment>
<dbReference type="PANTHER" id="PTHR10039">
    <property type="entry name" value="AMELOGENIN"/>
    <property type="match status" value="1"/>
</dbReference>
<feature type="repeat" description="ANK" evidence="12">
    <location>
        <begin position="957"/>
        <end position="981"/>
    </location>
</feature>
<reference evidence="15 16" key="1">
    <citation type="journal article" date="2020" name="Phytopathology">
        <title>A high-quality genome resource of Botrytis fragariae, a new and rapidly spreading fungal pathogen causing strawberry gray mold in the U.S.A.</title>
        <authorList>
            <person name="Wu Y."/>
            <person name="Saski C.A."/>
            <person name="Schnabel G."/>
            <person name="Xiao S."/>
            <person name="Hu M."/>
        </authorList>
    </citation>
    <scope>NUCLEOTIDE SEQUENCE [LARGE SCALE GENOMIC DNA]</scope>
    <source>
        <strain evidence="15 16">BVB16</strain>
    </source>
</reference>
<feature type="domain" description="UBC core" evidence="14">
    <location>
        <begin position="5"/>
        <end position="165"/>
    </location>
</feature>
<dbReference type="FunFam" id="3.10.110.10:FF:000008">
    <property type="entry name" value="Ubiquitin-conjugating enzyme E2 G2"/>
    <property type="match status" value="1"/>
</dbReference>
<evidence type="ECO:0000259" key="14">
    <source>
        <dbReference type="PROSITE" id="PS50127"/>
    </source>
</evidence>
<dbReference type="PROSITE" id="PS00183">
    <property type="entry name" value="UBC_1"/>
    <property type="match status" value="1"/>
</dbReference>
<evidence type="ECO:0000256" key="7">
    <source>
        <dbReference type="ARBA" id="ARBA00022840"/>
    </source>
</evidence>
<dbReference type="PROSITE" id="PS50127">
    <property type="entry name" value="UBC_2"/>
    <property type="match status" value="1"/>
</dbReference>
<dbReference type="PROSITE" id="PS50088">
    <property type="entry name" value="ANK_REPEAT"/>
    <property type="match status" value="4"/>
</dbReference>
<dbReference type="SMART" id="SM00248">
    <property type="entry name" value="ANK"/>
    <property type="match status" value="6"/>
</dbReference>
<keyword evidence="8" id="KW-0882">Thioester bond</keyword>
<keyword evidence="3" id="KW-0808">Transferase</keyword>
<name>A0A8H6AYK3_9HELO</name>
<protein>
    <recommendedName>
        <fullName evidence="2">E2 ubiquitin-conjugating enzyme</fullName>
        <ecNumber evidence="2">2.3.2.23</ecNumber>
    </recommendedName>
    <alternativeName>
        <fullName evidence="11">E2 ubiquitin-conjugating enzyme 7</fullName>
    </alternativeName>
    <alternativeName>
        <fullName evidence="10">Ubiquitin carrier protein</fullName>
    </alternativeName>
    <alternativeName>
        <fullName evidence="9">Ubiquitin-protein ligase</fullName>
    </alternativeName>
</protein>
<dbReference type="InterPro" id="IPR036770">
    <property type="entry name" value="Ankyrin_rpt-contain_sf"/>
</dbReference>
<dbReference type="RefSeq" id="XP_037194786.1">
    <property type="nucleotide sequence ID" value="XM_037332658.1"/>
</dbReference>
<dbReference type="Pfam" id="PF00179">
    <property type="entry name" value="UQ_con"/>
    <property type="match status" value="1"/>
</dbReference>
<feature type="repeat" description="ANK" evidence="12">
    <location>
        <begin position="991"/>
        <end position="1016"/>
    </location>
</feature>
<evidence type="ECO:0000256" key="8">
    <source>
        <dbReference type="ARBA" id="ARBA00022966"/>
    </source>
</evidence>
<evidence type="ECO:0000256" key="4">
    <source>
        <dbReference type="ARBA" id="ARBA00022737"/>
    </source>
</evidence>
<evidence type="ECO:0000313" key="15">
    <source>
        <dbReference type="EMBL" id="KAF5875840.1"/>
    </source>
</evidence>
<dbReference type="EMBL" id="JABFCT010000004">
    <property type="protein sequence ID" value="KAF5875840.1"/>
    <property type="molecule type" value="Genomic_DNA"/>
</dbReference>
<proteinExistence type="predicted"/>
<dbReference type="SUPFAM" id="SSF52540">
    <property type="entry name" value="P-loop containing nucleoside triphosphate hydrolases"/>
    <property type="match status" value="1"/>
</dbReference>
<dbReference type="Gene3D" id="1.25.40.20">
    <property type="entry name" value="Ankyrin repeat-containing domain"/>
    <property type="match status" value="2"/>
</dbReference>
<keyword evidence="7" id="KW-0067">ATP-binding</keyword>
<feature type="repeat" description="ANK" evidence="12">
    <location>
        <begin position="923"/>
        <end position="947"/>
    </location>
</feature>
<dbReference type="GO" id="GO:0061631">
    <property type="term" value="F:ubiquitin conjugating enzyme activity"/>
    <property type="evidence" value="ECO:0007669"/>
    <property type="project" value="UniProtKB-EC"/>
</dbReference>
<dbReference type="SUPFAM" id="SSF54495">
    <property type="entry name" value="UBC-like"/>
    <property type="match status" value="1"/>
</dbReference>
<dbReference type="Gene3D" id="3.10.110.10">
    <property type="entry name" value="Ubiquitin Conjugating Enzyme"/>
    <property type="match status" value="1"/>
</dbReference>
<organism evidence="15 16">
    <name type="scientific">Botrytis fragariae</name>
    <dbReference type="NCBI Taxonomy" id="1964551"/>
    <lineage>
        <taxon>Eukaryota</taxon>
        <taxon>Fungi</taxon>
        <taxon>Dikarya</taxon>
        <taxon>Ascomycota</taxon>
        <taxon>Pezizomycotina</taxon>
        <taxon>Leotiomycetes</taxon>
        <taxon>Helotiales</taxon>
        <taxon>Sclerotiniaceae</taxon>
        <taxon>Botrytis</taxon>
    </lineage>
</organism>
<dbReference type="Gene3D" id="3.40.50.300">
    <property type="entry name" value="P-loop containing nucleotide triphosphate hydrolases"/>
    <property type="match status" value="1"/>
</dbReference>
<dbReference type="Pfam" id="PF24883">
    <property type="entry name" value="NPHP3_N"/>
    <property type="match status" value="1"/>
</dbReference>
<dbReference type="SUPFAM" id="SSF48403">
    <property type="entry name" value="Ankyrin repeat"/>
    <property type="match status" value="1"/>
</dbReference>
<dbReference type="GeneID" id="59256350"/>
<dbReference type="CDD" id="cd23796">
    <property type="entry name" value="UBCc_UBE2G2"/>
    <property type="match status" value="1"/>
</dbReference>
<accession>A0A8H6AYK3</accession>
<dbReference type="AlphaFoldDB" id="A0A8H6AYK3"/>
<evidence type="ECO:0000256" key="1">
    <source>
        <dbReference type="ARBA" id="ARBA00000485"/>
    </source>
</evidence>